<sequence length="80" mass="9172">MVGKKTHEQQQRVLQGREDTSNASKDFDAEEKLQRSEALRKAYRKGDTLDTEHGDARDEDDRSMARGKNQEGRRHKGAES</sequence>
<dbReference type="Proteomes" id="UP000510721">
    <property type="component" value="Chromosome"/>
</dbReference>
<dbReference type="EMBL" id="CP041238">
    <property type="protein sequence ID" value="QLL62471.1"/>
    <property type="molecule type" value="Genomic_DNA"/>
</dbReference>
<dbReference type="KEGG" id="emx:FKV68_14005"/>
<proteinExistence type="predicted"/>
<evidence type="ECO:0000313" key="2">
    <source>
        <dbReference type="Proteomes" id="UP000510721"/>
    </source>
</evidence>
<protein>
    <submittedName>
        <fullName evidence="1">Uncharacterized protein</fullName>
    </submittedName>
</protein>
<reference evidence="1 2" key="1">
    <citation type="submission" date="2019-06" db="EMBL/GenBank/DDBJ databases">
        <title>Complete genome sequence of Ensifer mexicanus ITTG R7 isolated from nodules of Acacia angustissima (Mill.) Kuntze.</title>
        <authorList>
            <person name="Rincon-Rosales R."/>
            <person name="Rogel M.A."/>
            <person name="Guerrero G."/>
            <person name="Rincon-Molina C.I."/>
            <person name="Lopez-Lopez A."/>
            <person name="Martinez-Romero E."/>
        </authorList>
    </citation>
    <scope>NUCLEOTIDE SEQUENCE [LARGE SCALE GENOMIC DNA]</scope>
    <source>
        <strain evidence="1 2">ITTG R7</strain>
    </source>
</reference>
<gene>
    <name evidence="1" type="ORF">FKV68_14005</name>
</gene>
<keyword evidence="2" id="KW-1185">Reference proteome</keyword>
<organism evidence="1 2">
    <name type="scientific">Sinorhizobium mexicanum</name>
    <dbReference type="NCBI Taxonomy" id="375549"/>
    <lineage>
        <taxon>Bacteria</taxon>
        <taxon>Pseudomonadati</taxon>
        <taxon>Pseudomonadota</taxon>
        <taxon>Alphaproteobacteria</taxon>
        <taxon>Hyphomicrobiales</taxon>
        <taxon>Rhizobiaceae</taxon>
        <taxon>Sinorhizobium/Ensifer group</taxon>
        <taxon>Sinorhizobium</taxon>
    </lineage>
</organism>
<name>A0A859QUU8_9HYPH</name>
<accession>A0A859QUU8</accession>
<dbReference type="RefSeq" id="WP_180938369.1">
    <property type="nucleotide sequence ID" value="NZ_CP041238.1"/>
</dbReference>
<evidence type="ECO:0000313" key="1">
    <source>
        <dbReference type="EMBL" id="QLL62471.1"/>
    </source>
</evidence>
<dbReference type="AlphaFoldDB" id="A0A859QUU8"/>